<evidence type="ECO:0000313" key="3">
    <source>
        <dbReference type="Proteomes" id="UP000234530"/>
    </source>
</evidence>
<feature type="region of interest" description="Disordered" evidence="1">
    <location>
        <begin position="46"/>
        <end position="74"/>
    </location>
</feature>
<dbReference type="Proteomes" id="UP000234530">
    <property type="component" value="Chromosome"/>
</dbReference>
<organism evidence="2 3">
    <name type="scientific">Paracoccus zhejiangensis</name>
    <dbReference type="NCBI Taxonomy" id="1077935"/>
    <lineage>
        <taxon>Bacteria</taxon>
        <taxon>Pseudomonadati</taxon>
        <taxon>Pseudomonadota</taxon>
        <taxon>Alphaproteobacteria</taxon>
        <taxon>Rhodobacterales</taxon>
        <taxon>Paracoccaceae</taxon>
        <taxon>Paracoccus</taxon>
    </lineage>
</organism>
<feature type="compositionally biased region" description="Basic and acidic residues" evidence="1">
    <location>
        <begin position="48"/>
        <end position="62"/>
    </location>
</feature>
<sequence>MLIQMNNAALLEAYATLGISPRPAKIDEQAYPDGFSLAKALTGLPFGQEDKSEHPGKIHDGGSDPILEAERGTSGQADDTLSLAAAISARFKDQIGDGGELGALVKTAMAASGLHELDFDPDTFATGASVLASMKEMTSSVPDFAGTAPFSGMRMDYRPETAPMGPKKDTANRHSYESTHTGQLNIPGTLDAVFSAILKSRKRGAGTGKTRRRGGTHLDRGNG</sequence>
<feature type="region of interest" description="Disordered" evidence="1">
    <location>
        <begin position="163"/>
        <end position="184"/>
    </location>
</feature>
<feature type="compositionally biased region" description="Basic and acidic residues" evidence="1">
    <location>
        <begin position="166"/>
        <end position="177"/>
    </location>
</feature>
<evidence type="ECO:0000313" key="2">
    <source>
        <dbReference type="EMBL" id="AUH65258.1"/>
    </source>
</evidence>
<name>A0A2H5F125_9RHOB</name>
<reference evidence="2 3" key="1">
    <citation type="journal article" date="2013" name="Antonie Van Leeuwenhoek">
        <title>Paracoccus zhejiangensis sp. nov., isolated from activated sludge in wastewater-treatment system.</title>
        <authorList>
            <person name="Wu Z.G."/>
            <person name="Zhang D.F."/>
            <person name="Liu Y.L."/>
            <person name="Wang F."/>
            <person name="Jiang X."/>
            <person name="Li C."/>
            <person name="Li S.P."/>
            <person name="Hong Q."/>
            <person name="Li W.J."/>
        </authorList>
    </citation>
    <scope>NUCLEOTIDE SEQUENCE [LARGE SCALE GENOMIC DNA]</scope>
    <source>
        <strain evidence="2 3">J6</strain>
    </source>
</reference>
<dbReference type="AlphaFoldDB" id="A0A2H5F125"/>
<feature type="compositionally biased region" description="Basic residues" evidence="1">
    <location>
        <begin position="201"/>
        <end position="215"/>
    </location>
</feature>
<keyword evidence="3" id="KW-1185">Reference proteome</keyword>
<feature type="region of interest" description="Disordered" evidence="1">
    <location>
        <begin position="201"/>
        <end position="223"/>
    </location>
</feature>
<proteinExistence type="predicted"/>
<dbReference type="EMBL" id="CP025430">
    <property type="protein sequence ID" value="AUH65258.1"/>
    <property type="molecule type" value="Genomic_DNA"/>
</dbReference>
<accession>A0A2H5F125</accession>
<evidence type="ECO:0000256" key="1">
    <source>
        <dbReference type="SAM" id="MobiDB-lite"/>
    </source>
</evidence>
<dbReference type="KEGG" id="pzh:CX676_14700"/>
<gene>
    <name evidence="2" type="ORF">CX676_14700</name>
</gene>
<protein>
    <submittedName>
        <fullName evidence="2">Uncharacterized protein</fullName>
    </submittedName>
</protein>